<dbReference type="PANTHER" id="PTHR10378">
    <property type="entry name" value="LIM DOMAIN-BINDING PROTEIN"/>
    <property type="match status" value="1"/>
</dbReference>
<dbReference type="OrthoDB" id="1751011at2759"/>
<reference evidence="2 3" key="1">
    <citation type="submission" date="2020-04" db="EMBL/GenBank/DDBJ databases">
        <title>Plant Genome Project.</title>
        <authorList>
            <person name="Zhang R.-G."/>
        </authorList>
    </citation>
    <scope>NUCLEOTIDE SEQUENCE [LARGE SCALE GENOMIC DNA]</scope>
    <source>
        <strain evidence="2">YNK0</strain>
        <tissue evidence="2">Leaf</tissue>
    </source>
</reference>
<gene>
    <name evidence="2" type="ORF">HHK36_027804</name>
</gene>
<dbReference type="OMA" id="QNIAHEF"/>
<dbReference type="EMBL" id="JABCRI010000021">
    <property type="protein sequence ID" value="KAF8380321.1"/>
    <property type="molecule type" value="Genomic_DNA"/>
</dbReference>
<evidence type="ECO:0000313" key="2">
    <source>
        <dbReference type="EMBL" id="KAF8380321.1"/>
    </source>
</evidence>
<organism evidence="2 3">
    <name type="scientific">Tetracentron sinense</name>
    <name type="common">Spur-leaf</name>
    <dbReference type="NCBI Taxonomy" id="13715"/>
    <lineage>
        <taxon>Eukaryota</taxon>
        <taxon>Viridiplantae</taxon>
        <taxon>Streptophyta</taxon>
        <taxon>Embryophyta</taxon>
        <taxon>Tracheophyta</taxon>
        <taxon>Spermatophyta</taxon>
        <taxon>Magnoliopsida</taxon>
        <taxon>Trochodendrales</taxon>
        <taxon>Trochodendraceae</taxon>
        <taxon>Tetracentron</taxon>
    </lineage>
</organism>
<comment type="caution">
    <text evidence="2">The sequence shown here is derived from an EMBL/GenBank/DDBJ whole genome shotgun (WGS) entry which is preliminary data.</text>
</comment>
<evidence type="ECO:0000313" key="3">
    <source>
        <dbReference type="Proteomes" id="UP000655225"/>
    </source>
</evidence>
<name>A0A835D3W1_TETSI</name>
<dbReference type="Pfam" id="PF01803">
    <property type="entry name" value="LIM_bind"/>
    <property type="match status" value="1"/>
</dbReference>
<sequence>MGKEDAGYNHILTSILESETMCSLLQVNQLVQVAQKYQSTVTESGSDGVSPQDLLTNCNMFMTAGRQLAKNFESQSLNDLGFSKRYVRNLQISEVISSMKELMDFSHEHTVGPIGNSFTAVIKVLSTETLVEHGALMPYENYDIKFLESCRRCSVSRIFCNLIATRFAESLKIYPRQTTTTKLQMQELEQLVNAHGLPTDRNTLNKLMASNSGLTNHMSNNQYTVSGGVLNASAQAAVALTNSNNMLRQNSMNSNANACQQEASYSFNSSNQIPSSPFQDPRSLIPGSMQDLPVNGLSSQQLHSLNANNSHQLSHPQSSQGSQNLQQQMLQQLLQEMMSNRGEGEVQQQSLGGQNANGSLGEDVFIGANGISGGGLQVRAGGTGVLGNVSVFGNSSCAGPGAAANVSGSVMGATPNRSNNLKPPSNKNSLMIGGRNSFNQRAPDVPQNLRLPGMVQNIAHEFTENGVFNTDPGDMGYGWKA</sequence>
<dbReference type="Proteomes" id="UP000655225">
    <property type="component" value="Unassembled WGS sequence"/>
</dbReference>
<dbReference type="InterPro" id="IPR029005">
    <property type="entry name" value="LIM-bd/SEUSS"/>
</dbReference>
<keyword evidence="3" id="KW-1185">Reference proteome</keyword>
<proteinExistence type="predicted"/>
<accession>A0A835D3W1</accession>
<protein>
    <submittedName>
        <fullName evidence="2">Uncharacterized protein</fullName>
    </submittedName>
</protein>
<feature type="region of interest" description="Disordered" evidence="1">
    <location>
        <begin position="265"/>
        <end position="295"/>
    </location>
</feature>
<dbReference type="AlphaFoldDB" id="A0A835D3W1"/>
<feature type="compositionally biased region" description="Polar residues" evidence="1">
    <location>
        <begin position="265"/>
        <end position="278"/>
    </location>
</feature>
<evidence type="ECO:0000256" key="1">
    <source>
        <dbReference type="SAM" id="MobiDB-lite"/>
    </source>
</evidence>